<protein>
    <submittedName>
        <fullName evidence="1">Synaptonemal complex protein 1-like</fullName>
    </submittedName>
</protein>
<evidence type="ECO:0000313" key="2">
    <source>
        <dbReference type="Proteomes" id="UP001164539"/>
    </source>
</evidence>
<gene>
    <name evidence="1" type="ORF">OWV82_024590</name>
</gene>
<sequence length="865" mass="100166">MQKLGFPSVKSLDQFKSLSGSAKTFAFSSRPSSDSITSGSFANLKLTAEKLVKEQASVKTDLEMANSKLKKSMERIHVLEEKLQNAVNENAKLKVKQKEDEKLWKGLESKFSSTKTLSDQLTETLQHLAGQVQDAEKDKEALEDKLSSSMKAIDCQKQKMDELSLKLISAEEIIKNCEKELEELKIEREERDKFYRDEYCRTTNLIDEKDAMIKKLEASVATNSLATKSLNSKVGEMHLELRSKEDEIKLLTITKGNLEKEKSDLQMSRDNFEKKLVTTLQEMKYLEDFVNLFAAQLVELDRQSLTFMEKLYELNSRYESCFKSVQLERELAAKQAQKQCDLLHDKFLCITSEKNALQSVNQELNKNIIELQKAQESLKAQLLEECHLTGERIRELESEAEALISKKIETEMLVSKLKEEIDSLSESSRSSENTMQELLLKFSSLEMENKENTEKSQAEMQKKEEEINNLQQEREKRKMQIDSLEKQVCELQNILEGKEQLLLQYNDREKKLEDQITENQDLLTAAESKLSEAKKQYDLMLESKQLELSRHLKEISQRNDQAINDIRKKYEVEKLAIVNMEKEKADKAVGEMERKCDQRLAECKEDTKQHLMRIQEEHAALVISIQQEHDKKEMNLKANHNEELKRIQLQAENELREKTTQLRSEHEVQKKALQCEHEDECRKLQEELDIQKSKEDRQRTLLQLQWKVMSDKPQEDQEVNSKQDHSISSIKMRDPIVGKRRTQHAPDSPFSRVTQTPMTKLLKKVENSNTGSMINIPKHHKKVTHHEYEVETNNGRTITKRKKTRSTVMFEDPRKHKKINTPKANIPRSVAKGAKGGDNPHPSNIGDLFSEGSLNPYADDPYAFD</sequence>
<accession>A0ACC1WQM3</accession>
<keyword evidence="2" id="KW-1185">Reference proteome</keyword>
<organism evidence="1 2">
    <name type="scientific">Melia azedarach</name>
    <name type="common">Chinaberry tree</name>
    <dbReference type="NCBI Taxonomy" id="155640"/>
    <lineage>
        <taxon>Eukaryota</taxon>
        <taxon>Viridiplantae</taxon>
        <taxon>Streptophyta</taxon>
        <taxon>Embryophyta</taxon>
        <taxon>Tracheophyta</taxon>
        <taxon>Spermatophyta</taxon>
        <taxon>Magnoliopsida</taxon>
        <taxon>eudicotyledons</taxon>
        <taxon>Gunneridae</taxon>
        <taxon>Pentapetalae</taxon>
        <taxon>rosids</taxon>
        <taxon>malvids</taxon>
        <taxon>Sapindales</taxon>
        <taxon>Meliaceae</taxon>
        <taxon>Melia</taxon>
    </lineage>
</organism>
<name>A0ACC1WQM3_MELAZ</name>
<dbReference type="EMBL" id="CM051407">
    <property type="protein sequence ID" value="KAJ4701332.1"/>
    <property type="molecule type" value="Genomic_DNA"/>
</dbReference>
<comment type="caution">
    <text evidence="1">The sequence shown here is derived from an EMBL/GenBank/DDBJ whole genome shotgun (WGS) entry which is preliminary data.</text>
</comment>
<reference evidence="1 2" key="1">
    <citation type="journal article" date="2023" name="Science">
        <title>Complex scaffold remodeling in plant triterpene biosynthesis.</title>
        <authorList>
            <person name="De La Pena R."/>
            <person name="Hodgson H."/>
            <person name="Liu J.C."/>
            <person name="Stephenson M.J."/>
            <person name="Martin A.C."/>
            <person name="Owen C."/>
            <person name="Harkess A."/>
            <person name="Leebens-Mack J."/>
            <person name="Jimenez L.E."/>
            <person name="Osbourn A."/>
            <person name="Sattely E.S."/>
        </authorList>
    </citation>
    <scope>NUCLEOTIDE SEQUENCE [LARGE SCALE GENOMIC DNA]</scope>
    <source>
        <strain evidence="2">cv. JPN11</strain>
        <tissue evidence="1">Leaf</tissue>
    </source>
</reference>
<proteinExistence type="predicted"/>
<evidence type="ECO:0000313" key="1">
    <source>
        <dbReference type="EMBL" id="KAJ4701332.1"/>
    </source>
</evidence>
<dbReference type="Proteomes" id="UP001164539">
    <property type="component" value="Chromosome 14"/>
</dbReference>